<keyword evidence="7" id="KW-1133">Transmembrane helix</keyword>
<dbReference type="NCBIfam" id="TIGR00705">
    <property type="entry name" value="SppA_67K"/>
    <property type="match status" value="1"/>
</dbReference>
<comment type="similarity">
    <text evidence="2">Belongs to the peptidase S49 family.</text>
</comment>
<dbReference type="InterPro" id="IPR004635">
    <property type="entry name" value="Pept_S49_SppA"/>
</dbReference>
<comment type="caution">
    <text evidence="9">The sequence shown here is derived from an EMBL/GenBank/DDBJ whole genome shotgun (WGS) entry which is preliminary data.</text>
</comment>
<gene>
    <name evidence="9" type="primary">sppA</name>
    <name evidence="9" type="ORF">KEM10_08005</name>
</gene>
<keyword evidence="3" id="KW-0645">Protease</keyword>
<keyword evidence="5" id="KW-0720">Serine protease</keyword>
<dbReference type="Pfam" id="PF01343">
    <property type="entry name" value="Peptidase_S49"/>
    <property type="match status" value="2"/>
</dbReference>
<organism evidence="9 10">
    <name type="scientific">Carboxylicivirga linearis</name>
    <dbReference type="NCBI Taxonomy" id="1628157"/>
    <lineage>
        <taxon>Bacteria</taxon>
        <taxon>Pseudomonadati</taxon>
        <taxon>Bacteroidota</taxon>
        <taxon>Bacteroidia</taxon>
        <taxon>Marinilabiliales</taxon>
        <taxon>Marinilabiliaceae</taxon>
        <taxon>Carboxylicivirga</taxon>
    </lineage>
</organism>
<dbReference type="InterPro" id="IPR004634">
    <property type="entry name" value="Pept_S49_pIV"/>
</dbReference>
<keyword evidence="10" id="KW-1185">Reference proteome</keyword>
<evidence type="ECO:0000256" key="7">
    <source>
        <dbReference type="SAM" id="Phobius"/>
    </source>
</evidence>
<accession>A0ABS5JTH9</accession>
<reference evidence="9 10" key="1">
    <citation type="journal article" date="2015" name="Int. J. Syst. Evol. Microbiol.">
        <title>Carboxylicivirga linearis sp. nov., isolated from a sea cucumber culture pond.</title>
        <authorList>
            <person name="Wang F.Q."/>
            <person name="Zhou Y.X."/>
            <person name="Lin X.Z."/>
            <person name="Chen G.J."/>
            <person name="Du Z.J."/>
        </authorList>
    </citation>
    <scope>NUCLEOTIDE SEQUENCE [LARGE SCALE GENOMIC DNA]</scope>
    <source>
        <strain evidence="9 10">FB218</strain>
    </source>
</reference>
<dbReference type="Proteomes" id="UP000708576">
    <property type="component" value="Unassembled WGS sequence"/>
</dbReference>
<evidence type="ECO:0000256" key="3">
    <source>
        <dbReference type="ARBA" id="ARBA00022670"/>
    </source>
</evidence>
<keyword evidence="4" id="KW-0378">Hydrolase</keyword>
<dbReference type="Gene3D" id="3.90.226.10">
    <property type="entry name" value="2-enoyl-CoA Hydratase, Chain A, domain 1"/>
    <property type="match status" value="2"/>
</dbReference>
<dbReference type="InterPro" id="IPR002142">
    <property type="entry name" value="Peptidase_S49"/>
</dbReference>
<dbReference type="CDD" id="cd07023">
    <property type="entry name" value="S49_Sppa_N_C"/>
    <property type="match status" value="1"/>
</dbReference>
<dbReference type="EMBL" id="JAGUCO010000004">
    <property type="protein sequence ID" value="MBS2098223.1"/>
    <property type="molecule type" value="Genomic_DNA"/>
</dbReference>
<dbReference type="PIRSF" id="PIRSF001217">
    <property type="entry name" value="Protease_4_SppA"/>
    <property type="match status" value="1"/>
</dbReference>
<keyword evidence="7" id="KW-0812">Transmembrane</keyword>
<keyword evidence="6 7" id="KW-0472">Membrane</keyword>
<evidence type="ECO:0000256" key="2">
    <source>
        <dbReference type="ARBA" id="ARBA00008683"/>
    </source>
</evidence>
<dbReference type="CDD" id="cd07018">
    <property type="entry name" value="S49_SppA_67K_type"/>
    <property type="match status" value="1"/>
</dbReference>
<protein>
    <submittedName>
        <fullName evidence="9">Signal peptide peptidase SppA</fullName>
    </submittedName>
</protein>
<evidence type="ECO:0000256" key="6">
    <source>
        <dbReference type="ARBA" id="ARBA00023136"/>
    </source>
</evidence>
<dbReference type="Gene3D" id="6.20.330.10">
    <property type="match status" value="1"/>
</dbReference>
<dbReference type="InterPro" id="IPR047217">
    <property type="entry name" value="S49_SppA_67K_type_N"/>
</dbReference>
<name>A0ABS5JTH9_9BACT</name>
<evidence type="ECO:0000256" key="4">
    <source>
        <dbReference type="ARBA" id="ARBA00022801"/>
    </source>
</evidence>
<feature type="domain" description="Peptidase S49" evidence="8">
    <location>
        <begin position="373"/>
        <end position="522"/>
    </location>
</feature>
<dbReference type="RefSeq" id="WP_212215469.1">
    <property type="nucleotide sequence ID" value="NZ_JAGUCO010000004.1"/>
</dbReference>
<feature type="transmembrane region" description="Helical" evidence="7">
    <location>
        <begin position="7"/>
        <end position="34"/>
    </location>
</feature>
<proteinExistence type="inferred from homology"/>
<evidence type="ECO:0000256" key="1">
    <source>
        <dbReference type="ARBA" id="ARBA00004370"/>
    </source>
</evidence>
<feature type="domain" description="Peptidase S49" evidence="8">
    <location>
        <begin position="125"/>
        <end position="278"/>
    </location>
</feature>
<dbReference type="SUPFAM" id="SSF52096">
    <property type="entry name" value="ClpP/crotonase"/>
    <property type="match status" value="2"/>
</dbReference>
<sequence>MVKFFKYLLATFAGGLVAAFFLVLIFIGILSVIASSSDKETKIEENTLLVLNLEGPIFDRIVENPFEDALAELSGSPSPEGLNRILANIEKAKRDENISGIVLETGLLTTGYATIEEIRDALIDFKSTGKFVYSFAPIYTQKGYYLASVCDKLYLNPGGMVELNGLYAERTFYKGTLDKLGVEMQIVKHGKFKSAVEPFMLDEMSEPARLQTEVYLNSMWDHVKEKIAESRGVEVALVDEVADQMPMLRDPQLLLENQLIDGLKYKDEFLEELKELTDTDSDDDLSAVKSSKYAKVYVPKETKGFTREKIAVVYAQGGIDDGSGKGIVSEDLSKTIRKARRDSSVKAIVLRVNSPGGSALGSEIIWREVQLASEVKPLIVSMGDVAASGGYYISCAADKILAGPTTLTGSIGIFGMIPNVEGLTDKIGLSFDGVKTNKFSDMPSLTRPFTKDEKDIMQAYIEHGYDIFIGRCADGRDTSKDAIDEVGQGRVWSGANAKEINLVDEFGGLNKAIEAAKEAAGLEKYRILELPEIEDPVQAFIKGLSGEAKMFIGKSIMGDEYKHLEVLESLKSGAQIQARLPYHITVR</sequence>
<dbReference type="InterPro" id="IPR047272">
    <property type="entry name" value="S49_SppA_C"/>
</dbReference>
<evidence type="ECO:0000313" key="9">
    <source>
        <dbReference type="EMBL" id="MBS2098223.1"/>
    </source>
</evidence>
<evidence type="ECO:0000259" key="8">
    <source>
        <dbReference type="Pfam" id="PF01343"/>
    </source>
</evidence>
<comment type="subcellular location">
    <subcellularLocation>
        <location evidence="1">Membrane</location>
    </subcellularLocation>
</comment>
<dbReference type="PANTHER" id="PTHR33209:SF1">
    <property type="entry name" value="PEPTIDASE S49 DOMAIN-CONTAINING PROTEIN"/>
    <property type="match status" value="1"/>
</dbReference>
<evidence type="ECO:0000313" key="10">
    <source>
        <dbReference type="Proteomes" id="UP000708576"/>
    </source>
</evidence>
<dbReference type="NCBIfam" id="TIGR00706">
    <property type="entry name" value="SppA_dom"/>
    <property type="match status" value="1"/>
</dbReference>
<dbReference type="InterPro" id="IPR029045">
    <property type="entry name" value="ClpP/crotonase-like_dom_sf"/>
</dbReference>
<evidence type="ECO:0000256" key="5">
    <source>
        <dbReference type="ARBA" id="ARBA00022825"/>
    </source>
</evidence>
<dbReference type="PANTHER" id="PTHR33209">
    <property type="entry name" value="PROTEASE 4"/>
    <property type="match status" value="1"/>
</dbReference>